<feature type="region of interest" description="Disordered" evidence="1">
    <location>
        <begin position="18"/>
        <end position="57"/>
    </location>
</feature>
<evidence type="ECO:0000313" key="2">
    <source>
        <dbReference type="EMBL" id="GLB38126.1"/>
    </source>
</evidence>
<accession>A0A9P3UPB3</accession>
<dbReference type="Proteomes" id="UP001063166">
    <property type="component" value="Unassembled WGS sequence"/>
</dbReference>
<reference evidence="2" key="1">
    <citation type="submission" date="2022-07" db="EMBL/GenBank/DDBJ databases">
        <title>The genome of Lyophyllum shimeji provides insight into the initial evolution of ectomycorrhizal fungal genome.</title>
        <authorList>
            <person name="Kobayashi Y."/>
            <person name="Shibata T."/>
            <person name="Hirakawa H."/>
            <person name="Shigenobu S."/>
            <person name="Nishiyama T."/>
            <person name="Yamada A."/>
            <person name="Hasebe M."/>
            <person name="Kawaguchi M."/>
        </authorList>
    </citation>
    <scope>NUCLEOTIDE SEQUENCE</scope>
    <source>
        <strain evidence="2">AT787</strain>
    </source>
</reference>
<feature type="compositionally biased region" description="Basic residues" evidence="1">
    <location>
        <begin position="44"/>
        <end position="57"/>
    </location>
</feature>
<dbReference type="AlphaFoldDB" id="A0A9P3UPB3"/>
<protein>
    <submittedName>
        <fullName evidence="2">Uncharacterized protein</fullName>
    </submittedName>
</protein>
<name>A0A9P3UPB3_LYOSH</name>
<dbReference type="EMBL" id="BRPK01000004">
    <property type="protein sequence ID" value="GLB38126.1"/>
    <property type="molecule type" value="Genomic_DNA"/>
</dbReference>
<proteinExistence type="predicted"/>
<keyword evidence="3" id="KW-1185">Reference proteome</keyword>
<sequence length="123" mass="13883">MTRNRTLAKRNMATELHPMSATSLSVDVKSRSAAKRDDAILQPPRHHRTSGPSVKRHSRSCCWCSRRAARSLHYIRVSEPRKTLRRRLTADLTRDALSRDAQEAEEAGDGRAVGLCREDAGQY</sequence>
<evidence type="ECO:0000256" key="1">
    <source>
        <dbReference type="SAM" id="MobiDB-lite"/>
    </source>
</evidence>
<organism evidence="2 3">
    <name type="scientific">Lyophyllum shimeji</name>
    <name type="common">Hon-shimeji</name>
    <name type="synonym">Tricholoma shimeji</name>
    <dbReference type="NCBI Taxonomy" id="47721"/>
    <lineage>
        <taxon>Eukaryota</taxon>
        <taxon>Fungi</taxon>
        <taxon>Dikarya</taxon>
        <taxon>Basidiomycota</taxon>
        <taxon>Agaricomycotina</taxon>
        <taxon>Agaricomycetes</taxon>
        <taxon>Agaricomycetidae</taxon>
        <taxon>Agaricales</taxon>
        <taxon>Tricholomatineae</taxon>
        <taxon>Lyophyllaceae</taxon>
        <taxon>Lyophyllum</taxon>
    </lineage>
</organism>
<evidence type="ECO:0000313" key="3">
    <source>
        <dbReference type="Proteomes" id="UP001063166"/>
    </source>
</evidence>
<comment type="caution">
    <text evidence="2">The sequence shown here is derived from an EMBL/GenBank/DDBJ whole genome shotgun (WGS) entry which is preliminary data.</text>
</comment>
<feature type="compositionally biased region" description="Basic and acidic residues" evidence="1">
    <location>
        <begin position="28"/>
        <end position="39"/>
    </location>
</feature>
<gene>
    <name evidence="2" type="ORF">LshimejAT787_0411770</name>
</gene>